<keyword evidence="3" id="KW-1185">Reference proteome</keyword>
<evidence type="ECO:0000259" key="1">
    <source>
        <dbReference type="PROSITE" id="PS51126"/>
    </source>
</evidence>
<dbReference type="Gene3D" id="3.40.50.1460">
    <property type="match status" value="1"/>
</dbReference>
<protein>
    <submittedName>
        <fullName evidence="2">Caspase family protein</fullName>
    </submittedName>
</protein>
<name>A0ABR8AM87_9CYAN</name>
<dbReference type="InterPro" id="IPR029030">
    <property type="entry name" value="Caspase-like_dom_sf"/>
</dbReference>
<dbReference type="InterPro" id="IPR002710">
    <property type="entry name" value="Dilute_dom"/>
</dbReference>
<organism evidence="2 3">
    <name type="scientific">Calothrix parietina FACHB-288</name>
    <dbReference type="NCBI Taxonomy" id="2692896"/>
    <lineage>
        <taxon>Bacteria</taxon>
        <taxon>Bacillati</taxon>
        <taxon>Cyanobacteriota</taxon>
        <taxon>Cyanophyceae</taxon>
        <taxon>Nostocales</taxon>
        <taxon>Calotrichaceae</taxon>
        <taxon>Calothrix</taxon>
    </lineage>
</organism>
<dbReference type="Pfam" id="PF00656">
    <property type="entry name" value="Peptidase_C14"/>
    <property type="match status" value="1"/>
</dbReference>
<proteinExistence type="predicted"/>
<reference evidence="2 3" key="1">
    <citation type="journal article" date="2020" name="ISME J.">
        <title>Comparative genomics reveals insights into cyanobacterial evolution and habitat adaptation.</title>
        <authorList>
            <person name="Chen M.Y."/>
            <person name="Teng W.K."/>
            <person name="Zhao L."/>
            <person name="Hu C.X."/>
            <person name="Zhou Y.K."/>
            <person name="Han B.P."/>
            <person name="Song L.R."/>
            <person name="Shu W.S."/>
        </authorList>
    </citation>
    <scope>NUCLEOTIDE SEQUENCE [LARGE SCALE GENOMIC DNA]</scope>
    <source>
        <strain evidence="2 3">FACHB-288</strain>
    </source>
</reference>
<dbReference type="PANTHER" id="PTHR48104:SF30">
    <property type="entry name" value="METACASPASE-1"/>
    <property type="match status" value="1"/>
</dbReference>
<evidence type="ECO:0000313" key="3">
    <source>
        <dbReference type="Proteomes" id="UP000658514"/>
    </source>
</evidence>
<dbReference type="EMBL" id="JACJQH010000085">
    <property type="protein sequence ID" value="MBD2200350.1"/>
    <property type="molecule type" value="Genomic_DNA"/>
</dbReference>
<gene>
    <name evidence="2" type="ORF">H6G24_33620</name>
</gene>
<dbReference type="InterPro" id="IPR050452">
    <property type="entry name" value="Metacaspase"/>
</dbReference>
<dbReference type="PANTHER" id="PTHR48104">
    <property type="entry name" value="METACASPASE-4"/>
    <property type="match status" value="1"/>
</dbReference>
<dbReference type="Proteomes" id="UP000658514">
    <property type="component" value="Unassembled WGS sequence"/>
</dbReference>
<dbReference type="InterPro" id="IPR011600">
    <property type="entry name" value="Pept_C14_caspase"/>
</dbReference>
<dbReference type="PROSITE" id="PS51126">
    <property type="entry name" value="DILUTE"/>
    <property type="match status" value="1"/>
</dbReference>
<feature type="domain" description="Dilute" evidence="1">
    <location>
        <begin position="1"/>
        <end position="116"/>
    </location>
</feature>
<accession>A0ABR8AM87</accession>
<evidence type="ECO:0000313" key="2">
    <source>
        <dbReference type="EMBL" id="MBD2200350.1"/>
    </source>
</evidence>
<dbReference type="SUPFAM" id="SSF52129">
    <property type="entry name" value="Caspase-like"/>
    <property type="match status" value="1"/>
</dbReference>
<comment type="caution">
    <text evidence="2">The sequence shown here is derived from an EMBL/GenBank/DDBJ whole genome shotgun (WGS) entry which is preliminary data.</text>
</comment>
<sequence>MVIMKRRHFLQFSTSTLATLGLSQFDIWQKGNRYGQVLAQDTGRKLALLVGVNNYPKLERSNLYGCITDVDLQQELLIHRFGFNPNDIMRLTSDPEDEPPTRKNILEKFENHLIKQAKPGDVVVFHFSGHGSRLAEFDGSTVNDDDYNSTLVTADVGNEPLARDITGRTLFLLVSALNTENVTVVLDSCYSGGGTRGNLVIRSTLNNDRKVSEEEIAYQKDLMKRLNINAEELARRRRDNQRKGVVLASAQGDQVAADASFGDFHAGAFTYLLTQYLWQQPGNVGSAIAQVTPVLNSVYRQTPRVDGQANQPVYFINNRIPPTDAVIIQGNGDKATLWLGGVDQESLDTFREKATFAIVNQQGEVSGEVELVSPRRGLKAEAKLIKKDNVTALKSGMLLQELTRIVPKNLKLNIGLDLSLGKDINKAKQALESINRIQAIAPQKQNPPYPNGVQYIFSRITPAYRQKLQEQSLTKLPDVNSLCLFTEGGELVLESFGNASETVEDAVKRLNPKLKSMLAASIIKKTLNSNSSALDVEAGIYLLDEPGKMVARTATKRHLNNRGNAEEIYSRKVILKKQFQFSVTNNESTPVHFAILLFDSTGDLLVVFPYEWAVAEESMVLPANKTVNVGNPIQAIDKGTGEALIIISKKPLKNAVKTLSALAREQKRDRGTLILRGETRGADEIMGDLLSDLTDVRGGIVVQQATPISNSDTATLSISFDVG</sequence>